<sequence>MGGKVSCTLGEVKNRADLIIYWGGNPAECHPRHFTRYTLTQKGKFTPRGRKDRTMVLVDIRETPSSKAADIFLQVRPGKDFEVLTTLRALIKGQPVDAAAVAETGLTLEQLQDLAQRMKTARFGVLFFGMGLSMTRGKHMNSAAALTLAAELNAFTKFVAMPMRGHGNVTGADVVLRYTTAYPFGVSLSRGYPRFNPGEFSTIDLLVRGDNDATLVLGADPGATMPQPAIEHLRRTPTIVLDPKVTYTSRLARVHITTAATGISAPGTVYRMDEIPLPLRPILRSPYPTDEEVVRRIRQTIQQRHGGFLPTADHLQLA</sequence>
<dbReference type="AlphaFoldDB" id="A0A7V9AB28"/>
<dbReference type="InterPro" id="IPR016457">
    <property type="entry name" value="Formylmethanofuran_DH_bsu"/>
</dbReference>
<accession>A0A7V9AB28</accession>
<keyword evidence="1" id="KW-0560">Oxidoreductase</keyword>
<dbReference type="Proteomes" id="UP000542342">
    <property type="component" value="Unassembled WGS sequence"/>
</dbReference>
<protein>
    <submittedName>
        <fullName evidence="2">Formylmethanofuran dehydrogenase subunit B</fullName>
    </submittedName>
</protein>
<dbReference type="NCBIfam" id="TIGR03129">
    <property type="entry name" value="one_C_dehyd_B"/>
    <property type="match status" value="1"/>
</dbReference>
<dbReference type="GO" id="GO:0016020">
    <property type="term" value="C:membrane"/>
    <property type="evidence" value="ECO:0007669"/>
    <property type="project" value="TreeGrafter"/>
</dbReference>
<dbReference type="Gene3D" id="3.40.228.10">
    <property type="entry name" value="Dimethylsulfoxide Reductase, domain 2"/>
    <property type="match status" value="2"/>
</dbReference>
<dbReference type="InterPro" id="IPR050123">
    <property type="entry name" value="Prok_molybdopt-oxidoreductase"/>
</dbReference>
<dbReference type="EMBL" id="JACEFB010000002">
    <property type="protein sequence ID" value="MBA2225608.1"/>
    <property type="molecule type" value="Genomic_DNA"/>
</dbReference>
<keyword evidence="3" id="KW-1185">Reference proteome</keyword>
<dbReference type="GO" id="GO:0003954">
    <property type="term" value="F:NADH dehydrogenase activity"/>
    <property type="evidence" value="ECO:0007669"/>
    <property type="project" value="TreeGrafter"/>
</dbReference>
<dbReference type="PANTHER" id="PTHR43105:SF14">
    <property type="entry name" value="FORMATE DEHYDROGENASE H"/>
    <property type="match status" value="1"/>
</dbReference>
<name>A0A7V9AB28_9BACT</name>
<reference evidence="2 3" key="1">
    <citation type="submission" date="2020-07" db="EMBL/GenBank/DDBJ databases">
        <title>Thermogemmata thermophila gen. nov., sp. nov., a novel moderate thermophilic planctomycete from a Kamchatka hot spring.</title>
        <authorList>
            <person name="Elcheninov A.G."/>
            <person name="Podosokorskaya O.A."/>
            <person name="Kovaleva O.L."/>
            <person name="Novikov A."/>
            <person name="Bonch-Osmolovskaya E.A."/>
            <person name="Toshchakov S.V."/>
            <person name="Kublanov I.V."/>
        </authorList>
    </citation>
    <scope>NUCLEOTIDE SEQUENCE [LARGE SCALE GENOMIC DNA]</scope>
    <source>
        <strain evidence="2 3">2918</strain>
    </source>
</reference>
<dbReference type="PANTHER" id="PTHR43105">
    <property type="entry name" value="RESPIRATORY NITRATE REDUCTASE"/>
    <property type="match status" value="1"/>
</dbReference>
<evidence type="ECO:0000313" key="2">
    <source>
        <dbReference type="EMBL" id="MBA2225608.1"/>
    </source>
</evidence>
<dbReference type="GO" id="GO:0022904">
    <property type="term" value="P:respiratory electron transport chain"/>
    <property type="evidence" value="ECO:0007669"/>
    <property type="project" value="TreeGrafter"/>
</dbReference>
<dbReference type="GO" id="GO:0015948">
    <property type="term" value="P:methanogenesis"/>
    <property type="evidence" value="ECO:0007669"/>
    <property type="project" value="InterPro"/>
</dbReference>
<comment type="caution">
    <text evidence="2">The sequence shown here is derived from an EMBL/GenBank/DDBJ whole genome shotgun (WGS) entry which is preliminary data.</text>
</comment>
<evidence type="ECO:0000313" key="3">
    <source>
        <dbReference type="Proteomes" id="UP000542342"/>
    </source>
</evidence>
<dbReference type="GO" id="GO:0018493">
    <property type="term" value="F:formylmethanofuran dehydrogenase activity"/>
    <property type="evidence" value="ECO:0007669"/>
    <property type="project" value="InterPro"/>
</dbReference>
<evidence type="ECO:0000256" key="1">
    <source>
        <dbReference type="ARBA" id="ARBA00023002"/>
    </source>
</evidence>
<organism evidence="2 3">
    <name type="scientific">Thermogemmata fonticola</name>
    <dbReference type="NCBI Taxonomy" id="2755323"/>
    <lineage>
        <taxon>Bacteria</taxon>
        <taxon>Pseudomonadati</taxon>
        <taxon>Planctomycetota</taxon>
        <taxon>Planctomycetia</taxon>
        <taxon>Gemmatales</taxon>
        <taxon>Gemmataceae</taxon>
        <taxon>Thermogemmata</taxon>
    </lineage>
</organism>
<gene>
    <name evidence="2" type="ORF">H0921_05455</name>
</gene>
<proteinExistence type="predicted"/>
<dbReference type="SUPFAM" id="SSF53706">
    <property type="entry name" value="Formate dehydrogenase/DMSO reductase, domains 1-3"/>
    <property type="match status" value="1"/>
</dbReference>